<evidence type="ECO:0000259" key="10">
    <source>
        <dbReference type="Pfam" id="PF00890"/>
    </source>
</evidence>
<reference evidence="12" key="2">
    <citation type="submission" date="2023-07" db="EMBL/GenBank/DDBJ databases">
        <title>Genomic analysis of Rhodococcus opacus VOC-14 with glycol ethers degradation activity.</title>
        <authorList>
            <person name="Narkevich D.A."/>
            <person name="Hlushen A.M."/>
            <person name="Akhremchuk A.E."/>
            <person name="Sikolenko M.A."/>
            <person name="Valentovich L.N."/>
        </authorList>
    </citation>
    <scope>NUCLEOTIDE SEQUENCE</scope>
    <source>
        <strain evidence="12">VOC-14</strain>
    </source>
</reference>
<keyword evidence="3" id="KW-0274">FAD</keyword>
<evidence type="ECO:0000313" key="13">
    <source>
        <dbReference type="Proteomes" id="UP001066327"/>
    </source>
</evidence>
<feature type="domain" description="FAD-dependent oxidoreductase 2 FAD-binding" evidence="10">
    <location>
        <begin position="13"/>
        <end position="535"/>
    </location>
</feature>
<dbReference type="AlphaFoldDB" id="A0AAX3YAL6"/>
<dbReference type="Proteomes" id="UP001066327">
    <property type="component" value="Unassembled WGS sequence"/>
</dbReference>
<keyword evidence="5" id="KW-0443">Lipid metabolism</keyword>
<dbReference type="SUPFAM" id="SSF56425">
    <property type="entry name" value="Succinate dehydrogenase/fumarate reductase flavoprotein, catalytic domain"/>
    <property type="match status" value="1"/>
</dbReference>
<comment type="cofactor">
    <cofactor evidence="1">
        <name>FAD</name>
        <dbReference type="ChEBI" id="CHEBI:57692"/>
    </cofactor>
</comment>
<name>A0AAX3YAL6_RHOOP</name>
<gene>
    <name evidence="11" type="ORF">O4328_13265</name>
    <name evidence="12" type="ORF">Q5707_31925</name>
</gene>
<dbReference type="InterPro" id="IPR003953">
    <property type="entry name" value="FAD-dep_OxRdtase_2_FAD-bd"/>
</dbReference>
<evidence type="ECO:0000256" key="7">
    <source>
        <dbReference type="ARBA" id="ARBA00061147"/>
    </source>
</evidence>
<dbReference type="PANTHER" id="PTHR43400:SF10">
    <property type="entry name" value="3-OXOSTEROID 1-DEHYDROGENASE"/>
    <property type="match status" value="1"/>
</dbReference>
<dbReference type="FunFam" id="3.50.50.60:FF:000208">
    <property type="entry name" value="3-ketosteroid dehydrogenase"/>
    <property type="match status" value="1"/>
</dbReference>
<dbReference type="EC" id="1.3.99.4" evidence="8"/>
<dbReference type="RefSeq" id="WP_182624489.1">
    <property type="nucleotide sequence ID" value="NZ_CP130953.1"/>
</dbReference>
<evidence type="ECO:0000256" key="2">
    <source>
        <dbReference type="ARBA" id="ARBA00022630"/>
    </source>
</evidence>
<accession>A0AAX3YAL6</accession>
<dbReference type="Gene3D" id="3.50.50.60">
    <property type="entry name" value="FAD/NAD(P)-binding domain"/>
    <property type="match status" value="2"/>
</dbReference>
<dbReference type="NCBIfam" id="NF009473">
    <property type="entry name" value="PRK12835.1"/>
    <property type="match status" value="1"/>
</dbReference>
<evidence type="ECO:0000256" key="8">
    <source>
        <dbReference type="ARBA" id="ARBA00066536"/>
    </source>
</evidence>
<dbReference type="InterPro" id="IPR036188">
    <property type="entry name" value="FAD/NAD-bd_sf"/>
</dbReference>
<protein>
    <recommendedName>
        <fullName evidence="9">3-oxosteroid 1-dehydrogenase</fullName>
        <ecNumber evidence="8">1.3.99.4</ecNumber>
    </recommendedName>
</protein>
<keyword evidence="4" id="KW-0560">Oxidoreductase</keyword>
<dbReference type="InterPro" id="IPR050315">
    <property type="entry name" value="FAD-oxidoreductase_2"/>
</dbReference>
<dbReference type="GO" id="GO:0008202">
    <property type="term" value="P:steroid metabolic process"/>
    <property type="evidence" value="ECO:0007669"/>
    <property type="project" value="UniProtKB-KW"/>
</dbReference>
<evidence type="ECO:0000313" key="14">
    <source>
        <dbReference type="Proteomes" id="UP001231166"/>
    </source>
</evidence>
<dbReference type="EMBL" id="CP130953">
    <property type="protein sequence ID" value="WLF46452.1"/>
    <property type="molecule type" value="Genomic_DNA"/>
</dbReference>
<dbReference type="GO" id="GO:0047571">
    <property type="term" value="F:3-oxosteroid 1-dehydrogenase activity"/>
    <property type="evidence" value="ECO:0007669"/>
    <property type="project" value="UniProtKB-EC"/>
</dbReference>
<dbReference type="InterPro" id="IPR027477">
    <property type="entry name" value="Succ_DH/fumarate_Rdtase_cat_sf"/>
</dbReference>
<sequence>MSVDEQNWDREVDLLVIGSGAGGMTAALAGAERGLDTLVVEKSGVYGGSTALSGGALWIPNSPILVREGRADDPDDVRKYLESIVGDSVPAERLDAYIEQGPAMMRFFEQNCPHLRFSWCEDYSDYHPENVGGRPKGRTVEPLPFDMNQLGADGDLQRPNSLAMPGGLYMTSTEFRHLNMFFRTWAGRRTALGVGWRSVVAMLRRRRMETLGQALVGRLRLTLREAGVPLWLNSPLKGLVTDESGAVTGAVVESGGQELRIRARRGVMMATGGFEQSEEMRKQYLREGGKDNYSAGSPDNTGDGIVAGEQVGAAVDLMDDAWWMPSFRRPDGIMHVLVSERSIPPSLIVDQNGKRFTNEASPYVSFVHDQIAGGHDPVWFVFDSKAKSRYQFGGVMPGQKFPAEWFETGLMQRAASVGELAQKIGVPAESLSAEIARFNGFARAGVDADFGRGDSAYDRYYGDPRLPNPTMDEVDRAPYYAVRMEAGDLGTKGGLVCNEHSQVCRSSGEPIPGLYATGNTSASVMGNDYAGAGATIGPAMVFGWVGARHAAGAGPRNVTGAGPRNVTGAVS</sequence>
<evidence type="ECO:0000256" key="9">
    <source>
        <dbReference type="ARBA" id="ARBA00069709"/>
    </source>
</evidence>
<evidence type="ECO:0000256" key="1">
    <source>
        <dbReference type="ARBA" id="ARBA00001974"/>
    </source>
</evidence>
<dbReference type="PANTHER" id="PTHR43400">
    <property type="entry name" value="FUMARATE REDUCTASE"/>
    <property type="match status" value="1"/>
</dbReference>
<evidence type="ECO:0000256" key="5">
    <source>
        <dbReference type="ARBA" id="ARBA00023221"/>
    </source>
</evidence>
<comment type="similarity">
    <text evidence="7">Belongs to the FAD-dependent oxidoreductase 2 family. 3-oxosteroid dehydrogenase subfamily.</text>
</comment>
<comment type="catalytic activity">
    <reaction evidence="6">
        <text>a 3-oxosteroid + A = a 3-oxo-Delta(1)-steroid + AH2</text>
        <dbReference type="Rhea" id="RHEA:13329"/>
        <dbReference type="ChEBI" id="CHEBI:13193"/>
        <dbReference type="ChEBI" id="CHEBI:17499"/>
        <dbReference type="ChEBI" id="CHEBI:20156"/>
        <dbReference type="ChEBI" id="CHEBI:47788"/>
        <dbReference type="EC" id="1.3.99.4"/>
    </reaction>
</comment>
<dbReference type="Pfam" id="PF00890">
    <property type="entry name" value="FAD_binding_2"/>
    <property type="match status" value="1"/>
</dbReference>
<evidence type="ECO:0000256" key="4">
    <source>
        <dbReference type="ARBA" id="ARBA00023002"/>
    </source>
</evidence>
<evidence type="ECO:0000256" key="6">
    <source>
        <dbReference type="ARBA" id="ARBA00051951"/>
    </source>
</evidence>
<dbReference type="SUPFAM" id="SSF51905">
    <property type="entry name" value="FAD/NAD(P)-binding domain"/>
    <property type="match status" value="1"/>
</dbReference>
<evidence type="ECO:0000313" key="11">
    <source>
        <dbReference type="EMBL" id="MCZ4584646.1"/>
    </source>
</evidence>
<proteinExistence type="inferred from homology"/>
<keyword evidence="2" id="KW-0285">Flavoprotein</keyword>
<dbReference type="EMBL" id="JAPWIS010000006">
    <property type="protein sequence ID" value="MCZ4584646.1"/>
    <property type="molecule type" value="Genomic_DNA"/>
</dbReference>
<keyword evidence="5" id="KW-0753">Steroid metabolism</keyword>
<organism evidence="12 14">
    <name type="scientific">Rhodococcus opacus</name>
    <name type="common">Nocardia opaca</name>
    <dbReference type="NCBI Taxonomy" id="37919"/>
    <lineage>
        <taxon>Bacteria</taxon>
        <taxon>Bacillati</taxon>
        <taxon>Actinomycetota</taxon>
        <taxon>Actinomycetes</taxon>
        <taxon>Mycobacteriales</taxon>
        <taxon>Nocardiaceae</taxon>
        <taxon>Rhodococcus</taxon>
    </lineage>
</organism>
<dbReference type="Proteomes" id="UP001231166">
    <property type="component" value="Chromosome"/>
</dbReference>
<reference evidence="11" key="1">
    <citation type="submission" date="2022-12" db="EMBL/GenBank/DDBJ databases">
        <authorList>
            <person name="Krivoruchko A.V."/>
            <person name="Elkin A."/>
        </authorList>
    </citation>
    <scope>NUCLEOTIDE SEQUENCE</scope>
    <source>
        <strain evidence="11">IEGM 249</strain>
    </source>
</reference>
<keyword evidence="13" id="KW-1185">Reference proteome</keyword>
<evidence type="ECO:0000313" key="12">
    <source>
        <dbReference type="EMBL" id="WLF46452.1"/>
    </source>
</evidence>
<evidence type="ECO:0000256" key="3">
    <source>
        <dbReference type="ARBA" id="ARBA00022827"/>
    </source>
</evidence>